<feature type="region of interest" description="Disordered" evidence="1">
    <location>
        <begin position="91"/>
        <end position="112"/>
    </location>
</feature>
<proteinExistence type="predicted"/>
<feature type="region of interest" description="Disordered" evidence="1">
    <location>
        <begin position="577"/>
        <end position="653"/>
    </location>
</feature>
<evidence type="ECO:0000313" key="2">
    <source>
        <dbReference type="EMBL" id="OWK04366.1"/>
    </source>
</evidence>
<feature type="compositionally biased region" description="Low complexity" evidence="1">
    <location>
        <begin position="733"/>
        <end position="750"/>
    </location>
</feature>
<organism evidence="2 3">
    <name type="scientific">Cervus elaphus hippelaphus</name>
    <name type="common">European red deer</name>
    <dbReference type="NCBI Taxonomy" id="46360"/>
    <lineage>
        <taxon>Eukaryota</taxon>
        <taxon>Metazoa</taxon>
        <taxon>Chordata</taxon>
        <taxon>Craniata</taxon>
        <taxon>Vertebrata</taxon>
        <taxon>Euteleostomi</taxon>
        <taxon>Mammalia</taxon>
        <taxon>Eutheria</taxon>
        <taxon>Laurasiatheria</taxon>
        <taxon>Artiodactyla</taxon>
        <taxon>Ruminantia</taxon>
        <taxon>Pecora</taxon>
        <taxon>Cervidae</taxon>
        <taxon>Cervinae</taxon>
        <taxon>Cervus</taxon>
    </lineage>
</organism>
<keyword evidence="3" id="KW-1185">Reference proteome</keyword>
<dbReference type="Proteomes" id="UP000242450">
    <property type="component" value="Chromosome 21"/>
</dbReference>
<dbReference type="AlphaFoldDB" id="A0A212CEC7"/>
<accession>A0A212CEC7</accession>
<evidence type="ECO:0000313" key="3">
    <source>
        <dbReference type="Proteomes" id="UP000242450"/>
    </source>
</evidence>
<feature type="region of interest" description="Disordered" evidence="1">
    <location>
        <begin position="384"/>
        <end position="418"/>
    </location>
</feature>
<sequence>MGAGVGTLRRSDATRLFVHAGRQPLPSQRNSSAVPPSRAATSPSKALAPQQGDPTRGPSGPLPHRLQTQRHAPGVSLGPLFTEVLTPVLASSTSPGIQGEEGNAGRRRRADTDAPSYRVQVALVELLHGALQLAPLRLPLLEVPHRLHGGPLPAGPQGGNLLNCHSQSESLPPGAGPLPRTSPSACGVTRANVGQQRGGKVLAGETAGQGRSVFLELEGLRQEHWCDLKAGQALQTLLQCPCWKRCPPVQARKGLANHPCLFAKLIKATESHPIQDLIVLQWEPNKVISAKKNGKSLTDFRVEKWYSMVEGASMTLTQMIWRLFQPLGTVMTTAHHSSCCWEQGHFPSATLHCLSREPNLNAGRLKGFDYAQFENLESPFSVQSLSKESLDNRMPGNTANQGQDRNKDEFSQNRYGPEELSCTDSLDLPIHLEEVKRALKANIVITMEATTAIMTTAAEAVTEAVTSGQTVAKRQPVAGTRGTMTVKLHRQDVQSWSPKDNCSPDIIGVTTEDPFRGPNCISGLRVFLAKMSPSEDGTSLRSESSRTGTLPSAPEVKRGWMKETVRPLWKVKYSVKAKDCHSPTSKPPRPDELPEEMLAPPSRECLGDGKAAVPYKGWGEVTPVQPSQQGSTWKEENKADVVSAPKGESGDTSMDQEMKIVPFYQTLRMITTAVSYDSEITSAFPGGLLPLEAATLLQPHHLHQAWVSPPSISPTAGVTPCLAPGSCVQHCTASSAPVRRTRAPRTPSSPLAESTPTCLFSAYQLHIHIPISRKQA</sequence>
<gene>
    <name evidence="2" type="ORF">Celaphus_00016455</name>
</gene>
<feature type="compositionally biased region" description="Polar residues" evidence="1">
    <location>
        <begin position="25"/>
        <end position="44"/>
    </location>
</feature>
<protein>
    <submittedName>
        <fullName evidence="2">Uncharacterized protein</fullName>
    </submittedName>
</protein>
<feature type="region of interest" description="Disordered" evidence="1">
    <location>
        <begin position="1"/>
        <end position="67"/>
    </location>
</feature>
<feature type="region of interest" description="Disordered" evidence="1">
    <location>
        <begin position="733"/>
        <end position="752"/>
    </location>
</feature>
<feature type="compositionally biased region" description="Polar residues" evidence="1">
    <location>
        <begin position="535"/>
        <end position="550"/>
    </location>
</feature>
<feature type="non-terminal residue" evidence="2">
    <location>
        <position position="776"/>
    </location>
</feature>
<feature type="region of interest" description="Disordered" evidence="1">
    <location>
        <begin position="534"/>
        <end position="553"/>
    </location>
</feature>
<dbReference type="EMBL" id="MKHE01000021">
    <property type="protein sequence ID" value="OWK04366.1"/>
    <property type="molecule type" value="Genomic_DNA"/>
</dbReference>
<evidence type="ECO:0000256" key="1">
    <source>
        <dbReference type="SAM" id="MobiDB-lite"/>
    </source>
</evidence>
<comment type="caution">
    <text evidence="2">The sequence shown here is derived from an EMBL/GenBank/DDBJ whole genome shotgun (WGS) entry which is preliminary data.</text>
</comment>
<name>A0A212CEC7_CEREH</name>
<reference evidence="2 3" key="1">
    <citation type="journal article" date="2018" name="Mol. Genet. Genomics">
        <title>The red deer Cervus elaphus genome CerEla1.0: sequencing, annotating, genes, and chromosomes.</title>
        <authorList>
            <person name="Bana N.A."/>
            <person name="Nyiri A."/>
            <person name="Nagy J."/>
            <person name="Frank K."/>
            <person name="Nagy T."/>
            <person name="Steger V."/>
            <person name="Schiller M."/>
            <person name="Lakatos P."/>
            <person name="Sugar L."/>
            <person name="Horn P."/>
            <person name="Barta E."/>
            <person name="Orosz L."/>
        </authorList>
    </citation>
    <scope>NUCLEOTIDE SEQUENCE [LARGE SCALE GENOMIC DNA]</scope>
    <source>
        <strain evidence="2">Hungarian</strain>
    </source>
</reference>